<evidence type="ECO:0000313" key="6">
    <source>
        <dbReference type="Proteomes" id="UP000242224"/>
    </source>
</evidence>
<dbReference type="Gene3D" id="2.60.120.580">
    <property type="entry name" value="Acetamidase/Formamidase-like domains"/>
    <property type="match status" value="2"/>
</dbReference>
<evidence type="ECO:0000313" key="5">
    <source>
        <dbReference type="EMBL" id="OOY12871.1"/>
    </source>
</evidence>
<dbReference type="PANTHER" id="PTHR31891:SF1">
    <property type="entry name" value="FORMAMIDASE C869.04-RELATED"/>
    <property type="match status" value="1"/>
</dbReference>
<dbReference type="PANTHER" id="PTHR31891">
    <property type="entry name" value="FORMAMIDASE C869.04-RELATED"/>
    <property type="match status" value="1"/>
</dbReference>
<feature type="domain" description="HTH araC/xylS-type" evidence="4">
    <location>
        <begin position="211"/>
        <end position="312"/>
    </location>
</feature>
<dbReference type="PROSITE" id="PS00041">
    <property type="entry name" value="HTH_ARAC_FAMILY_1"/>
    <property type="match status" value="1"/>
</dbReference>
<sequence>MPVSRFQSESYSNDQRDLAWREFLDAIGLLEVWSPEILPASLGNYRSGLAHGKMPDLMLARLSATGRELSPIARRGVAPLIVLPLDEAIEIVRGDEGIVVRGRELGLVPTDPGWHIRFGRNSRTVCLTLPEALLLGRRSTNTGLAAPRVFPNESIVSIFAAAIEATAAEMERLHGADWAAVAQQLTDLFFCLPRKAGSDVAQRLAFSGLLGRVAQTIESHLGDNDLNAKTVAQMEGISERYMQRLFKRNGETFSQYLRERRLQRARALLSSPGEPDFSVANVAYDCGFGDAANFNRLFKQRFGQPPGAFRASITEARRESAGGVENRGWPISALGRFQPRATLARPARRLLPAKPSNSTAQPGQTHHLNVGPDTVHWGYFSRSLAPVLSVRPGDHVIVETLTQHATDARELMIKGDPAAEEVFFWDGERKGVDRRGAGPQDASVFGRGAGEGFGVHICTGPIHVEGAEPGDVVEVHIDDMTPRPSRAPGYEGRVFGSTVSAWWGYHYSDLLTAPNPRETVTIYEVHQDDDGSGHAEMLYSYRWKPQTDPFGVTHATYDYPGIPVKSGSVEFEPPPDPPLRVPLRPHFGVIAVAPREANLIDSVPPAYFGGNIDNWRLGKGTSVYLPVSVRGALLSIGDPHAAQGDGELSGTAIECSMTGRVTIRLHKRGTPIADITYPLIETADAWVLTGFSHPDYLAEFGSKGQSEVYAKSSLDLAMRDAFRKARRFLMARFGLTEDQAIAHISAAVDFGVTQVVDGNLGVHAIIPKSLVPGCKE</sequence>
<keyword evidence="6" id="KW-1185">Reference proteome</keyword>
<evidence type="ECO:0000256" key="3">
    <source>
        <dbReference type="ARBA" id="ARBA00023163"/>
    </source>
</evidence>
<dbReference type="InterPro" id="IPR018062">
    <property type="entry name" value="HTH_AraC-typ_CS"/>
</dbReference>
<evidence type="ECO:0000259" key="4">
    <source>
        <dbReference type="PROSITE" id="PS01124"/>
    </source>
</evidence>
<dbReference type="InterPro" id="IPR009057">
    <property type="entry name" value="Homeodomain-like_sf"/>
</dbReference>
<keyword evidence="2" id="KW-0238">DNA-binding</keyword>
<dbReference type="EMBL" id="MPZS01000001">
    <property type="protein sequence ID" value="OOY12871.1"/>
    <property type="molecule type" value="Genomic_DNA"/>
</dbReference>
<evidence type="ECO:0000256" key="1">
    <source>
        <dbReference type="ARBA" id="ARBA00023015"/>
    </source>
</evidence>
<dbReference type="Gene3D" id="3.10.28.20">
    <property type="entry name" value="Acetamidase/Formamidase-like domains"/>
    <property type="match status" value="1"/>
</dbReference>
<dbReference type="InterPro" id="IPR018060">
    <property type="entry name" value="HTH_AraC"/>
</dbReference>
<dbReference type="SMART" id="SM00342">
    <property type="entry name" value="HTH_ARAC"/>
    <property type="match status" value="1"/>
</dbReference>
<name>A0ABX3MNP9_9RHOB</name>
<proteinExistence type="predicted"/>
<dbReference type="Gene3D" id="1.10.10.60">
    <property type="entry name" value="Homeodomain-like"/>
    <property type="match status" value="1"/>
</dbReference>
<dbReference type="Proteomes" id="UP000242224">
    <property type="component" value="Unassembled WGS sequence"/>
</dbReference>
<dbReference type="SUPFAM" id="SSF141130">
    <property type="entry name" value="Acetamidase/Formamidase-like"/>
    <property type="match status" value="1"/>
</dbReference>
<keyword evidence="3" id="KW-0804">Transcription</keyword>
<organism evidence="5 6">
    <name type="scientific">Thioclava marina</name>
    <dbReference type="NCBI Taxonomy" id="1915077"/>
    <lineage>
        <taxon>Bacteria</taxon>
        <taxon>Pseudomonadati</taxon>
        <taxon>Pseudomonadota</taxon>
        <taxon>Alphaproteobacteria</taxon>
        <taxon>Rhodobacterales</taxon>
        <taxon>Paracoccaceae</taxon>
        <taxon>Thioclava</taxon>
    </lineage>
</organism>
<comment type="caution">
    <text evidence="5">The sequence shown here is derived from an EMBL/GenBank/DDBJ whole genome shotgun (WGS) entry which is preliminary data.</text>
</comment>
<evidence type="ECO:0000256" key="2">
    <source>
        <dbReference type="ARBA" id="ARBA00023125"/>
    </source>
</evidence>
<accession>A0ABX3MNP9</accession>
<dbReference type="Pfam" id="PF12833">
    <property type="entry name" value="HTH_18"/>
    <property type="match status" value="1"/>
</dbReference>
<dbReference type="PROSITE" id="PS01124">
    <property type="entry name" value="HTH_ARAC_FAMILY_2"/>
    <property type="match status" value="1"/>
</dbReference>
<gene>
    <name evidence="5" type="ORF">BMG00_03355</name>
</gene>
<dbReference type="Pfam" id="PF03069">
    <property type="entry name" value="FmdA_AmdA"/>
    <property type="match status" value="2"/>
</dbReference>
<reference evidence="5 6" key="1">
    <citation type="submission" date="2016-11" db="EMBL/GenBank/DDBJ databases">
        <title>A multilocus sequence analysis scheme for characterization of bacteria in the genus Thioclava.</title>
        <authorList>
            <person name="Liu Y."/>
            <person name="Shao Z."/>
        </authorList>
    </citation>
    <scope>NUCLEOTIDE SEQUENCE [LARGE SCALE GENOMIC DNA]</scope>
    <source>
        <strain evidence="5 6">11.10-0-13</strain>
    </source>
</reference>
<protein>
    <submittedName>
        <fullName evidence="5">AraC family transcriptional regulator</fullName>
    </submittedName>
</protein>
<dbReference type="RefSeq" id="WP_078573380.1">
    <property type="nucleotide sequence ID" value="NZ_JACIZB010000060.1"/>
</dbReference>
<dbReference type="SUPFAM" id="SSF46689">
    <property type="entry name" value="Homeodomain-like"/>
    <property type="match status" value="1"/>
</dbReference>
<keyword evidence="1" id="KW-0805">Transcription regulation</keyword>
<dbReference type="InterPro" id="IPR004304">
    <property type="entry name" value="FmdA_AmdA"/>
</dbReference>